<dbReference type="Proteomes" id="UP000586042">
    <property type="component" value="Unassembled WGS sequence"/>
</dbReference>
<protein>
    <submittedName>
        <fullName evidence="1">DUF1702 family protein</fullName>
    </submittedName>
</protein>
<dbReference type="InterPro" id="IPR012964">
    <property type="entry name" value="DUF1702"/>
</dbReference>
<organism evidence="1 2">
    <name type="scientific">Nonomuraea montanisoli</name>
    <dbReference type="NCBI Taxonomy" id="2741721"/>
    <lineage>
        <taxon>Bacteria</taxon>
        <taxon>Bacillati</taxon>
        <taxon>Actinomycetota</taxon>
        <taxon>Actinomycetes</taxon>
        <taxon>Streptosporangiales</taxon>
        <taxon>Streptosporangiaceae</taxon>
        <taxon>Nonomuraea</taxon>
    </lineage>
</organism>
<dbReference type="EMBL" id="JABWGN010000010">
    <property type="protein sequence ID" value="NUW35041.1"/>
    <property type="molecule type" value="Genomic_DNA"/>
</dbReference>
<dbReference type="Pfam" id="PF08012">
    <property type="entry name" value="DUF1702"/>
    <property type="match status" value="1"/>
</dbReference>
<accession>A0A7Y6M5V9</accession>
<evidence type="ECO:0000313" key="2">
    <source>
        <dbReference type="Proteomes" id="UP000586042"/>
    </source>
</evidence>
<sequence>MTAFLHHDGIDATPAPPAAGWRRLLARDADEVVAGPWAADPGRRGVGEAESAYVSGFNAALSRDLGALPALLDGLPRERWTFACEGAGAASAVLDLLTLSRGRRLRELLSGPAARHHHAVHLGAGRGYALLRLPPMRGACRGHPLLRWLAVDGYGFQRGLEAGVRLLHERAMPGLLTRARCATFDQGLGRLLWHHERASAESAADRVAGFPAGRRGDLWAGVAYAATRTGGATGEELALLAERAGADGYRSRLAQGCAFASMAVVREGALLGPAVLAAPILAGAEPEEAASWADRALLALGHDARTHDDYLAWQAETRRAWSHRHRRV</sequence>
<proteinExistence type="predicted"/>
<gene>
    <name evidence="1" type="ORF">HTZ77_26955</name>
</gene>
<dbReference type="RefSeq" id="WP_175592467.1">
    <property type="nucleotide sequence ID" value="NZ_JABWGN010000010.1"/>
</dbReference>
<reference evidence="1 2" key="1">
    <citation type="submission" date="2020-06" db="EMBL/GenBank/DDBJ databases">
        <title>Nonomuraea sp. SMC257, a novel actinomycete isolated from soil.</title>
        <authorList>
            <person name="Chanama M."/>
        </authorList>
    </citation>
    <scope>NUCLEOTIDE SEQUENCE [LARGE SCALE GENOMIC DNA]</scope>
    <source>
        <strain evidence="1 2">SMC257</strain>
    </source>
</reference>
<dbReference type="AlphaFoldDB" id="A0A7Y6M5V9"/>
<name>A0A7Y6M5V9_9ACTN</name>
<evidence type="ECO:0000313" key="1">
    <source>
        <dbReference type="EMBL" id="NUW35041.1"/>
    </source>
</evidence>
<keyword evidence="2" id="KW-1185">Reference proteome</keyword>
<comment type="caution">
    <text evidence="1">The sequence shown here is derived from an EMBL/GenBank/DDBJ whole genome shotgun (WGS) entry which is preliminary data.</text>
</comment>